<accession>A0A7J7JW26</accession>
<proteinExistence type="predicted"/>
<keyword evidence="2" id="KW-1185">Reference proteome</keyword>
<protein>
    <submittedName>
        <fullName evidence="1">Uncharacterized protein</fullName>
    </submittedName>
</protein>
<evidence type="ECO:0000313" key="2">
    <source>
        <dbReference type="Proteomes" id="UP000593567"/>
    </source>
</evidence>
<dbReference type="Proteomes" id="UP000593567">
    <property type="component" value="Unassembled WGS sequence"/>
</dbReference>
<name>A0A7J7JW26_BUGNE</name>
<gene>
    <name evidence="1" type="ORF">EB796_011535</name>
</gene>
<dbReference type="EMBL" id="VXIV02001746">
    <property type="protein sequence ID" value="KAF6030157.1"/>
    <property type="molecule type" value="Genomic_DNA"/>
</dbReference>
<comment type="caution">
    <text evidence="1">The sequence shown here is derived from an EMBL/GenBank/DDBJ whole genome shotgun (WGS) entry which is preliminary data.</text>
</comment>
<organism evidence="1 2">
    <name type="scientific">Bugula neritina</name>
    <name type="common">Brown bryozoan</name>
    <name type="synonym">Sertularia neritina</name>
    <dbReference type="NCBI Taxonomy" id="10212"/>
    <lineage>
        <taxon>Eukaryota</taxon>
        <taxon>Metazoa</taxon>
        <taxon>Spiralia</taxon>
        <taxon>Lophotrochozoa</taxon>
        <taxon>Bryozoa</taxon>
        <taxon>Gymnolaemata</taxon>
        <taxon>Cheilostomatida</taxon>
        <taxon>Flustrina</taxon>
        <taxon>Buguloidea</taxon>
        <taxon>Bugulidae</taxon>
        <taxon>Bugula</taxon>
    </lineage>
</organism>
<dbReference type="AlphaFoldDB" id="A0A7J7JW26"/>
<reference evidence="1" key="1">
    <citation type="submission" date="2020-06" db="EMBL/GenBank/DDBJ databases">
        <title>Draft genome of Bugula neritina, a colonial animal packing powerful symbionts and potential medicines.</title>
        <authorList>
            <person name="Rayko M."/>
        </authorList>
    </citation>
    <scope>NUCLEOTIDE SEQUENCE [LARGE SCALE GENOMIC DNA]</scope>
    <source>
        <strain evidence="1">Kwan_BN1</strain>
    </source>
</reference>
<sequence>MTELMEPVVETEEQLTVTNVSEATIVESDKVPLEKSVQEVELQNTQPTDLQTSTVEVEEIPAVTDSKPTASQADEMVFEESVPKKQEQSTPMTELMELVVETEEQITVTDISEAKVLESDKVPLEQSVQELQPQNTQPTELHSTTAEVEEIPAVTDSKPTASQADEVVLEETVPKTQEQATPMTELMEPVVETEEQLTVTNVSEATIVESDKVPLKQYVQEVELQNTQPTDLQTSTVEVEEIPAVTDSKLTETKPSVEEAEDVQIEQSHFDIQEQKTEPLEVSFSAVDVEHNTEILESSQPTVKAVDEVLLEKPSKEDQMQNVSVTELCVPVNVLEEQSKVSSEVKPTLGLTEGLPMEDSVQDILIQNALTKESDISFEEVGDSSELLTMQIHDVSVQHTPENLTELDIQVNVSQGPDKVKSPMSPVDESMVVPEEKSVIAFKSEETLSTSTSIEQSFPDVSVDQTLDLKSSEIVVTDSEESSISSVSHAVVTPKTEDVSYTTEQTSLPPLFTTPLHEEGAPVCSPVFIQPLESVEEALPLQLTEQLSNVSVDTEIKPVSSEEVREELVVLELQADLKWAKSPGQPKEVATGEASWTPDQQNEDVCYEVVFGQIDNILFKTS</sequence>
<evidence type="ECO:0000313" key="1">
    <source>
        <dbReference type="EMBL" id="KAF6030157.1"/>
    </source>
</evidence>